<comment type="caution">
    <text evidence="4">The sequence shown here is derived from an EMBL/GenBank/DDBJ whole genome shotgun (WGS) entry which is preliminary data.</text>
</comment>
<keyword evidence="1" id="KW-0472">Membrane</keyword>
<dbReference type="GO" id="GO:0004896">
    <property type="term" value="F:cytokine receptor activity"/>
    <property type="evidence" value="ECO:0007669"/>
    <property type="project" value="TreeGrafter"/>
</dbReference>
<evidence type="ECO:0000256" key="2">
    <source>
        <dbReference type="SAM" id="SignalP"/>
    </source>
</evidence>
<keyword evidence="4" id="KW-0675">Receptor</keyword>
<dbReference type="AlphaFoldDB" id="A0AAW1AZ07"/>
<dbReference type="SUPFAM" id="SSF49265">
    <property type="entry name" value="Fibronectin type III"/>
    <property type="match status" value="2"/>
</dbReference>
<gene>
    <name evidence="4" type="ORF">NXF25_015294</name>
</gene>
<sequence>MPAVAFSVLLLMVFASFQPVQGDDLHPPQNLTFVSKDYSLFVKWFPPDGSPPGMSYTVLWMDLFDLQWEEVQHCRNITETICNITCVFQEPSNRYWVKVEAQSRTWAGFISSVPETIDYILQVQLAPPVLKVKYTRNILDVNVSFTYPSCMKDVFQDLTYDLEIWRVGFRNLVTILENNHKPSVEVPATEWPDEEHCLRARTSFFRNGDRKRSNFSEPLCLLLHEEARKWEIVAFPLLAILVIGGVVMLFFCYKQMIKQAEMPSVLDFSKYQPPKNLLEFDEENLTISDIFILGQKNTPAHLLTLSAHSLFEEAKRRRLAACNDIRALFYSRMDDHGGFFWTLREDVPF</sequence>
<dbReference type="InterPro" id="IPR015373">
    <property type="entry name" value="Interferon/interleukin_rcp_dom"/>
</dbReference>
<dbReference type="Pfam" id="PF09294">
    <property type="entry name" value="Interfer-bind"/>
    <property type="match status" value="1"/>
</dbReference>
<reference evidence="4 5" key="1">
    <citation type="journal article" date="2024" name="Proc. Natl. Acad. Sci. U.S.A.">
        <title>The genetic regulatory architecture and epigenomic basis for age-related changes in rattlesnake venom.</title>
        <authorList>
            <person name="Hogan M.P."/>
            <person name="Holding M.L."/>
            <person name="Nystrom G.S."/>
            <person name="Colston T.J."/>
            <person name="Bartlett D.A."/>
            <person name="Mason A.J."/>
            <person name="Ellsworth S.A."/>
            <person name="Rautsaw R.M."/>
            <person name="Lawrence K.C."/>
            <person name="Strickland J.L."/>
            <person name="He B."/>
            <person name="Fraser P."/>
            <person name="Margres M.J."/>
            <person name="Gilbert D.M."/>
            <person name="Gibbs H.L."/>
            <person name="Parkinson C.L."/>
            <person name="Rokyta D.R."/>
        </authorList>
    </citation>
    <scope>NUCLEOTIDE SEQUENCE [LARGE SCALE GENOMIC DNA]</scope>
    <source>
        <strain evidence="4">DRR0105</strain>
    </source>
</reference>
<feature type="chain" id="PRO_5043945801" evidence="2">
    <location>
        <begin position="23"/>
        <end position="349"/>
    </location>
</feature>
<dbReference type="InterPro" id="IPR050650">
    <property type="entry name" value="Type-II_Cytokine-TF_Rcpt"/>
</dbReference>
<dbReference type="PANTHER" id="PTHR20859:SF55">
    <property type="entry name" value="INTERFERON LAMBDA RECEPTOR 1"/>
    <property type="match status" value="1"/>
</dbReference>
<feature type="transmembrane region" description="Helical" evidence="1">
    <location>
        <begin position="232"/>
        <end position="253"/>
    </location>
</feature>
<evidence type="ECO:0000259" key="3">
    <source>
        <dbReference type="PROSITE" id="PS50853"/>
    </source>
</evidence>
<evidence type="ECO:0000313" key="4">
    <source>
        <dbReference type="EMBL" id="KAK9394766.1"/>
    </source>
</evidence>
<dbReference type="Pfam" id="PF01108">
    <property type="entry name" value="Tissue_fac"/>
    <property type="match status" value="1"/>
</dbReference>
<accession>A0AAW1AZ07</accession>
<dbReference type="PANTHER" id="PTHR20859">
    <property type="entry name" value="INTERFERON/INTERLEUKIN RECEPTOR"/>
    <property type="match status" value="1"/>
</dbReference>
<keyword evidence="1" id="KW-0812">Transmembrane</keyword>
<proteinExistence type="predicted"/>
<dbReference type="InterPro" id="IPR013783">
    <property type="entry name" value="Ig-like_fold"/>
</dbReference>
<dbReference type="EMBL" id="JAOTOJ010000011">
    <property type="protein sequence ID" value="KAK9394766.1"/>
    <property type="molecule type" value="Genomic_DNA"/>
</dbReference>
<protein>
    <submittedName>
        <fullName evidence="4">Interferon lambda receptor 1</fullName>
    </submittedName>
</protein>
<evidence type="ECO:0000313" key="5">
    <source>
        <dbReference type="Proteomes" id="UP001474421"/>
    </source>
</evidence>
<organism evidence="4 5">
    <name type="scientific">Crotalus adamanteus</name>
    <name type="common">Eastern diamondback rattlesnake</name>
    <dbReference type="NCBI Taxonomy" id="8729"/>
    <lineage>
        <taxon>Eukaryota</taxon>
        <taxon>Metazoa</taxon>
        <taxon>Chordata</taxon>
        <taxon>Craniata</taxon>
        <taxon>Vertebrata</taxon>
        <taxon>Euteleostomi</taxon>
        <taxon>Lepidosauria</taxon>
        <taxon>Squamata</taxon>
        <taxon>Bifurcata</taxon>
        <taxon>Unidentata</taxon>
        <taxon>Episquamata</taxon>
        <taxon>Toxicofera</taxon>
        <taxon>Serpentes</taxon>
        <taxon>Colubroidea</taxon>
        <taxon>Viperidae</taxon>
        <taxon>Crotalinae</taxon>
        <taxon>Crotalus</taxon>
    </lineage>
</organism>
<dbReference type="Proteomes" id="UP001474421">
    <property type="component" value="Unassembled WGS sequence"/>
</dbReference>
<dbReference type="CDD" id="cd00063">
    <property type="entry name" value="FN3"/>
    <property type="match status" value="1"/>
</dbReference>
<evidence type="ECO:0000256" key="1">
    <source>
        <dbReference type="SAM" id="Phobius"/>
    </source>
</evidence>
<dbReference type="InterPro" id="IPR003961">
    <property type="entry name" value="FN3_dom"/>
</dbReference>
<keyword evidence="1" id="KW-1133">Transmembrane helix</keyword>
<keyword evidence="5" id="KW-1185">Reference proteome</keyword>
<feature type="domain" description="Fibronectin type-III" evidence="3">
    <location>
        <begin position="27"/>
        <end position="128"/>
    </location>
</feature>
<keyword evidence="2" id="KW-0732">Signal</keyword>
<dbReference type="InterPro" id="IPR036116">
    <property type="entry name" value="FN3_sf"/>
</dbReference>
<name>A0AAW1AZ07_CROAD</name>
<dbReference type="Gene3D" id="2.60.40.10">
    <property type="entry name" value="Immunoglobulins"/>
    <property type="match status" value="2"/>
</dbReference>
<dbReference type="GO" id="GO:0005886">
    <property type="term" value="C:plasma membrane"/>
    <property type="evidence" value="ECO:0007669"/>
    <property type="project" value="TreeGrafter"/>
</dbReference>
<feature type="signal peptide" evidence="2">
    <location>
        <begin position="1"/>
        <end position="22"/>
    </location>
</feature>
<dbReference type="PROSITE" id="PS50853">
    <property type="entry name" value="FN3"/>
    <property type="match status" value="1"/>
</dbReference>